<feature type="compositionally biased region" description="Basic and acidic residues" evidence="5">
    <location>
        <begin position="64"/>
        <end position="95"/>
    </location>
</feature>
<evidence type="ECO:0000256" key="3">
    <source>
        <dbReference type="ARBA" id="ARBA00022833"/>
    </source>
</evidence>
<keyword evidence="1" id="KW-0479">Metal-binding</keyword>
<dbReference type="SUPFAM" id="SSF144232">
    <property type="entry name" value="HIT/MYND zinc finger-like"/>
    <property type="match status" value="1"/>
</dbReference>
<dbReference type="GO" id="GO:0008270">
    <property type="term" value="F:zinc ion binding"/>
    <property type="evidence" value="ECO:0007669"/>
    <property type="project" value="UniProtKB-KW"/>
</dbReference>
<proteinExistence type="predicted"/>
<evidence type="ECO:0000259" key="6">
    <source>
        <dbReference type="PROSITE" id="PS50865"/>
    </source>
</evidence>
<dbReference type="InterPro" id="IPR002893">
    <property type="entry name" value="Znf_MYND"/>
</dbReference>
<evidence type="ECO:0000313" key="7">
    <source>
        <dbReference type="EMBL" id="KAF4617815.1"/>
    </source>
</evidence>
<sequence length="679" mass="77610">MSRSYSTPISTPSSSSGSNSQQMSGYTSSSSSLGGTPGSGTSAKAKSPTPTTKPPNVFSNDGSFLDRIRRSMKEEEDKKKEKEALERKLHFADRFKNRRKRRAQSHDPETQGEHAENTHEDEESPKKKPRVSVDGQDGAEEKDQSKDNATTDNSAQAEYQKAMDSYPASLKDSGLKILKVGRWDAERRTQSQTLSSPTMSKPGDVVYIDGRTVYAPDLEYTKCSARTCKKGPQDGTALRVCSSCGEAAYCSSECQKIDWKDRHKAWCGKTDRVDIERFYPFLACIAYVNHCHPDIPLHPALLHQIINDPGPNNSSEIVEFPNGTSAKLVLLGTEIPVHQLNPETWWPAGRTLQIRAKFHRRIFTEGLLLPNTLAICLALISEMYTTTYMPKPDPQSWQTFKLNTQERVRLTHRSSPICDIGIVQGSVRVTPQDRLVYYSMTSHEFIMGDDPDDHYWMYFTTRSGNEYFLDIGMFTFNCAQMIKCEPYSNHGFYRPMMNTVPAFFYGEDLRRTIPRLDMLAWKPKRKFSLLHDERLYEMMGYPQMDVPDKQMQGAYNIMEEIAGRKCTGFEREMLLTFTSNVRMCMSLNLKHRDYLNFPEKPEIVLELDPGETINDCSEEEDRALEKYMKKWARRLKKGYISPEQWVAAFHAANEKPHANRYTKKGPLNFDILGDLRYEP</sequence>
<gene>
    <name evidence="7" type="ORF">D9613_006241</name>
</gene>
<dbReference type="EMBL" id="JAACJL010000030">
    <property type="protein sequence ID" value="KAF4617815.1"/>
    <property type="molecule type" value="Genomic_DNA"/>
</dbReference>
<feature type="compositionally biased region" description="Polar residues" evidence="5">
    <location>
        <begin position="147"/>
        <end position="156"/>
    </location>
</feature>
<keyword evidence="3" id="KW-0862">Zinc</keyword>
<feature type="domain" description="MYND-type" evidence="6">
    <location>
        <begin position="225"/>
        <end position="267"/>
    </location>
</feature>
<dbReference type="Gene3D" id="6.10.140.2220">
    <property type="match status" value="1"/>
</dbReference>
<reference evidence="7 8" key="1">
    <citation type="submission" date="2019-12" db="EMBL/GenBank/DDBJ databases">
        <authorList>
            <person name="Floudas D."/>
            <person name="Bentzer J."/>
            <person name="Ahren D."/>
            <person name="Johansson T."/>
            <person name="Persson P."/>
            <person name="Tunlid A."/>
        </authorList>
    </citation>
    <scope>NUCLEOTIDE SEQUENCE [LARGE SCALE GENOMIC DNA]</scope>
    <source>
        <strain evidence="7 8">CBS 102.39</strain>
    </source>
</reference>
<dbReference type="Proteomes" id="UP000521872">
    <property type="component" value="Unassembled WGS sequence"/>
</dbReference>
<dbReference type="Pfam" id="PF01753">
    <property type="entry name" value="zf-MYND"/>
    <property type="match status" value="1"/>
</dbReference>
<feature type="region of interest" description="Disordered" evidence="5">
    <location>
        <begin position="1"/>
        <end position="156"/>
    </location>
</feature>
<evidence type="ECO:0000313" key="8">
    <source>
        <dbReference type="Proteomes" id="UP000521872"/>
    </source>
</evidence>
<feature type="compositionally biased region" description="Low complexity" evidence="5">
    <location>
        <begin position="1"/>
        <end position="50"/>
    </location>
</feature>
<dbReference type="AlphaFoldDB" id="A0A8H4QW89"/>
<accession>A0A8H4QW89</accession>
<evidence type="ECO:0000256" key="2">
    <source>
        <dbReference type="ARBA" id="ARBA00022771"/>
    </source>
</evidence>
<evidence type="ECO:0000256" key="5">
    <source>
        <dbReference type="SAM" id="MobiDB-lite"/>
    </source>
</evidence>
<feature type="compositionally biased region" description="Basic and acidic residues" evidence="5">
    <location>
        <begin position="104"/>
        <end position="118"/>
    </location>
</feature>
<comment type="caution">
    <text evidence="7">The sequence shown here is derived from an EMBL/GenBank/DDBJ whole genome shotgun (WGS) entry which is preliminary data.</text>
</comment>
<protein>
    <recommendedName>
        <fullName evidence="6">MYND-type domain-containing protein</fullName>
    </recommendedName>
</protein>
<evidence type="ECO:0000256" key="1">
    <source>
        <dbReference type="ARBA" id="ARBA00022723"/>
    </source>
</evidence>
<evidence type="ECO:0000256" key="4">
    <source>
        <dbReference type="PROSITE-ProRule" id="PRU00134"/>
    </source>
</evidence>
<organism evidence="7 8">
    <name type="scientific">Agrocybe pediades</name>
    <dbReference type="NCBI Taxonomy" id="84607"/>
    <lineage>
        <taxon>Eukaryota</taxon>
        <taxon>Fungi</taxon>
        <taxon>Dikarya</taxon>
        <taxon>Basidiomycota</taxon>
        <taxon>Agaricomycotina</taxon>
        <taxon>Agaricomycetes</taxon>
        <taxon>Agaricomycetidae</taxon>
        <taxon>Agaricales</taxon>
        <taxon>Agaricineae</taxon>
        <taxon>Strophariaceae</taxon>
        <taxon>Agrocybe</taxon>
    </lineage>
</organism>
<dbReference type="PROSITE" id="PS50865">
    <property type="entry name" value="ZF_MYND_2"/>
    <property type="match status" value="1"/>
</dbReference>
<keyword evidence="2 4" id="KW-0863">Zinc-finger</keyword>
<name>A0A8H4QW89_9AGAR</name>
<keyword evidence="8" id="KW-1185">Reference proteome</keyword>